<sequence length="241" mass="28325">MYRKQLLIILCMLCFQTYSFAQDKTVDEILMESQNTMQNFQNMSFDMKYNWYETYTEEKPSISYLGSLIKFEKTTYSKINKTFFITDSKLNMAIKCNETEKAFIVTNNTKASENQSPLELLNIFIKQFKIKEVKDHGDQWICTLTTDVITQLPYGKVEIYINKETALVEKQVLYFLSRVPYTDEKGEKKVGNPRMEITLSNYKKKLSEDEKIITKIASYVKKSGKEIVPTIAYKEFKISQY</sequence>
<comment type="caution">
    <text evidence="2">The sequence shown here is derived from an EMBL/GenBank/DDBJ whole genome shotgun (WGS) entry which is preliminary data.</text>
</comment>
<keyword evidence="1" id="KW-0732">Signal</keyword>
<protein>
    <recommendedName>
        <fullName evidence="4">Outer membrane lipoprotein-sorting protein</fullName>
    </recommendedName>
</protein>
<feature type="signal peptide" evidence="1">
    <location>
        <begin position="1"/>
        <end position="21"/>
    </location>
</feature>
<evidence type="ECO:0000313" key="2">
    <source>
        <dbReference type="EMBL" id="MBC8756056.1"/>
    </source>
</evidence>
<dbReference type="EMBL" id="JACGWS010000009">
    <property type="protein sequence ID" value="MBC8756056.1"/>
    <property type="molecule type" value="Genomic_DNA"/>
</dbReference>
<gene>
    <name evidence="2" type="ORF">H2O64_15365</name>
</gene>
<evidence type="ECO:0008006" key="4">
    <source>
        <dbReference type="Google" id="ProtNLM"/>
    </source>
</evidence>
<name>A0ABR7QBU9_9FLAO</name>
<evidence type="ECO:0000313" key="3">
    <source>
        <dbReference type="Proteomes" id="UP000619238"/>
    </source>
</evidence>
<accession>A0ABR7QBU9</accession>
<dbReference type="RefSeq" id="WP_187563095.1">
    <property type="nucleotide sequence ID" value="NZ_JACGWS010000009.1"/>
</dbReference>
<keyword evidence="3" id="KW-1185">Reference proteome</keyword>
<dbReference type="Proteomes" id="UP000619238">
    <property type="component" value="Unassembled WGS sequence"/>
</dbReference>
<organism evidence="2 3">
    <name type="scientific">Kordia aestuariivivens</name>
    <dbReference type="NCBI Taxonomy" id="2759037"/>
    <lineage>
        <taxon>Bacteria</taxon>
        <taxon>Pseudomonadati</taxon>
        <taxon>Bacteroidota</taxon>
        <taxon>Flavobacteriia</taxon>
        <taxon>Flavobacteriales</taxon>
        <taxon>Flavobacteriaceae</taxon>
        <taxon>Kordia</taxon>
    </lineage>
</organism>
<evidence type="ECO:0000256" key="1">
    <source>
        <dbReference type="SAM" id="SignalP"/>
    </source>
</evidence>
<feature type="chain" id="PRO_5047170027" description="Outer membrane lipoprotein-sorting protein" evidence="1">
    <location>
        <begin position="22"/>
        <end position="241"/>
    </location>
</feature>
<reference evidence="2 3" key="1">
    <citation type="submission" date="2020-07" db="EMBL/GenBank/DDBJ databases">
        <title>Description of Kordia aestuariivivens sp. nov., isolated from a tidal flat.</title>
        <authorList>
            <person name="Park S."/>
            <person name="Yoon J.-H."/>
        </authorList>
    </citation>
    <scope>NUCLEOTIDE SEQUENCE [LARGE SCALE GENOMIC DNA]</scope>
    <source>
        <strain evidence="2 3">YSTF-M3</strain>
    </source>
</reference>
<proteinExistence type="predicted"/>